<feature type="compositionally biased region" description="Basic and acidic residues" evidence="1">
    <location>
        <begin position="260"/>
        <end position="275"/>
    </location>
</feature>
<dbReference type="Proteomes" id="UP001153404">
    <property type="component" value="Unassembled WGS sequence"/>
</dbReference>
<evidence type="ECO:0000256" key="2">
    <source>
        <dbReference type="SAM" id="SignalP"/>
    </source>
</evidence>
<sequence>MKKLALLLLLASLVMSGWSGYALAERGDRSGTPWKTSESLRNLSRAAPGADGTLAVVSDSKQKIDRLGADGTLLGQMTYAASERGLRVDFNEAVADSDGRTYALVTVLDSYGLYVQSERIVRYDRSGSGGQVLYERKGDGKSKRIGQIKGLQLSGGALYFYEAVADKVQLMRIALPDGAPASVFTFTLPKDRYLSEITGTAPGQIYYTTRRGSIYQVSPDGVSAKLFPGSAQSIHSKNFPRAADAPRGRLAHVRRPSCQRGRDAGPARTRYDQDAAGRCRAAAHRARPGQL</sequence>
<name>A0A9X4KX77_9BACL</name>
<accession>A0A9X4KX77</accession>
<keyword evidence="2" id="KW-0732">Signal</keyword>
<dbReference type="EMBL" id="JAPDIA010000008">
    <property type="protein sequence ID" value="MDG0812931.1"/>
    <property type="molecule type" value="Genomic_DNA"/>
</dbReference>
<keyword evidence="4" id="KW-1185">Reference proteome</keyword>
<evidence type="ECO:0008006" key="5">
    <source>
        <dbReference type="Google" id="ProtNLM"/>
    </source>
</evidence>
<comment type="caution">
    <text evidence="3">The sequence shown here is derived from an EMBL/GenBank/DDBJ whole genome shotgun (WGS) entry which is preliminary data.</text>
</comment>
<feature type="region of interest" description="Disordered" evidence="1">
    <location>
        <begin position="240"/>
        <end position="275"/>
    </location>
</feature>
<dbReference type="SUPFAM" id="SSF63829">
    <property type="entry name" value="Calcium-dependent phosphotriesterase"/>
    <property type="match status" value="1"/>
</dbReference>
<feature type="chain" id="PRO_5040775166" description="DUF5050 domain-containing protein" evidence="2">
    <location>
        <begin position="25"/>
        <end position="291"/>
    </location>
</feature>
<protein>
    <recommendedName>
        <fullName evidence="5">DUF5050 domain-containing protein</fullName>
    </recommendedName>
</protein>
<evidence type="ECO:0000313" key="3">
    <source>
        <dbReference type="EMBL" id="MDG0812931.1"/>
    </source>
</evidence>
<dbReference type="RefSeq" id="WP_277536579.1">
    <property type="nucleotide sequence ID" value="NZ_JAPDIA010000008.1"/>
</dbReference>
<reference evidence="3" key="1">
    <citation type="submission" date="2022-10" db="EMBL/GenBank/DDBJ databases">
        <title>Comparative genomic analysis of Cohnella hashimotonis sp. nov., isolated from the International Space Station.</title>
        <authorList>
            <person name="Simpson A."/>
            <person name="Venkateswaran K."/>
        </authorList>
    </citation>
    <scope>NUCLEOTIDE SEQUENCE</scope>
    <source>
        <strain evidence="3">DSM 28161</strain>
    </source>
</reference>
<evidence type="ECO:0000256" key="1">
    <source>
        <dbReference type="SAM" id="MobiDB-lite"/>
    </source>
</evidence>
<evidence type="ECO:0000313" key="4">
    <source>
        <dbReference type="Proteomes" id="UP001153404"/>
    </source>
</evidence>
<organism evidence="3 4">
    <name type="scientific">Cohnella rhizosphaerae</name>
    <dbReference type="NCBI Taxonomy" id="1457232"/>
    <lineage>
        <taxon>Bacteria</taxon>
        <taxon>Bacillati</taxon>
        <taxon>Bacillota</taxon>
        <taxon>Bacilli</taxon>
        <taxon>Bacillales</taxon>
        <taxon>Paenibacillaceae</taxon>
        <taxon>Cohnella</taxon>
    </lineage>
</organism>
<dbReference type="AlphaFoldDB" id="A0A9X4KX77"/>
<gene>
    <name evidence="3" type="ORF">OMP40_29140</name>
</gene>
<proteinExistence type="predicted"/>
<feature type="signal peptide" evidence="2">
    <location>
        <begin position="1"/>
        <end position="24"/>
    </location>
</feature>